<dbReference type="Pfam" id="PF08570">
    <property type="entry name" value="DUF1761"/>
    <property type="match status" value="1"/>
</dbReference>
<evidence type="ECO:0000313" key="3">
    <source>
        <dbReference type="Proteomes" id="UP001501844"/>
    </source>
</evidence>
<dbReference type="InterPro" id="IPR013879">
    <property type="entry name" value="DUF1761"/>
</dbReference>
<dbReference type="Proteomes" id="UP001501844">
    <property type="component" value="Unassembled WGS sequence"/>
</dbReference>
<protein>
    <recommendedName>
        <fullName evidence="4">DUF1761 domain-containing protein</fullName>
    </recommendedName>
</protein>
<feature type="transmembrane region" description="Helical" evidence="1">
    <location>
        <begin position="12"/>
        <end position="35"/>
    </location>
</feature>
<keyword evidence="1" id="KW-0812">Transmembrane</keyword>
<keyword evidence="1" id="KW-1133">Transmembrane helix</keyword>
<keyword evidence="3" id="KW-1185">Reference proteome</keyword>
<name>A0ABP8FEU1_9BACT</name>
<dbReference type="EMBL" id="BAABGX010000001">
    <property type="protein sequence ID" value="GAA4302130.1"/>
    <property type="molecule type" value="Genomic_DNA"/>
</dbReference>
<proteinExistence type="predicted"/>
<evidence type="ECO:0008006" key="4">
    <source>
        <dbReference type="Google" id="ProtNLM"/>
    </source>
</evidence>
<organism evidence="2 3">
    <name type="scientific">Nibribacter koreensis</name>
    <dbReference type="NCBI Taxonomy" id="1084519"/>
    <lineage>
        <taxon>Bacteria</taxon>
        <taxon>Pseudomonadati</taxon>
        <taxon>Bacteroidota</taxon>
        <taxon>Cytophagia</taxon>
        <taxon>Cytophagales</taxon>
        <taxon>Hymenobacteraceae</taxon>
        <taxon>Nibribacter</taxon>
    </lineage>
</organism>
<comment type="caution">
    <text evidence="2">The sequence shown here is derived from an EMBL/GenBank/DDBJ whole genome shotgun (WGS) entry which is preliminary data.</text>
</comment>
<evidence type="ECO:0000313" key="2">
    <source>
        <dbReference type="EMBL" id="GAA4302130.1"/>
    </source>
</evidence>
<sequence>MDMSTAFQNLNWLAIAAAALSTFLLGGLWYSPLLFANAWMHANKFDPENMGKPNMALIFGLAFVLSFFMALNLALFIGAGDTAFGATAGFMAGFGWVALGIGVISLFERKPLAYVLINGGYMTVAFTVMGAILGAWK</sequence>
<reference evidence="3" key="1">
    <citation type="journal article" date="2019" name="Int. J. Syst. Evol. Microbiol.">
        <title>The Global Catalogue of Microorganisms (GCM) 10K type strain sequencing project: providing services to taxonomists for standard genome sequencing and annotation.</title>
        <authorList>
            <consortium name="The Broad Institute Genomics Platform"/>
            <consortium name="The Broad Institute Genome Sequencing Center for Infectious Disease"/>
            <person name="Wu L."/>
            <person name="Ma J."/>
        </authorList>
    </citation>
    <scope>NUCLEOTIDE SEQUENCE [LARGE SCALE GENOMIC DNA]</scope>
    <source>
        <strain evidence="3">JCM 17917</strain>
    </source>
</reference>
<evidence type="ECO:0000256" key="1">
    <source>
        <dbReference type="SAM" id="Phobius"/>
    </source>
</evidence>
<feature type="transmembrane region" description="Helical" evidence="1">
    <location>
        <begin position="83"/>
        <end position="107"/>
    </location>
</feature>
<feature type="transmembrane region" description="Helical" evidence="1">
    <location>
        <begin position="114"/>
        <end position="136"/>
    </location>
</feature>
<feature type="transmembrane region" description="Helical" evidence="1">
    <location>
        <begin position="56"/>
        <end position="77"/>
    </location>
</feature>
<accession>A0ABP8FEU1</accession>
<keyword evidence="1" id="KW-0472">Membrane</keyword>
<gene>
    <name evidence="2" type="ORF">GCM10023183_13750</name>
</gene>